<gene>
    <name evidence="1" type="ORF">SAMN05444355_103310</name>
</gene>
<evidence type="ECO:0000313" key="2">
    <source>
        <dbReference type="Proteomes" id="UP000183658"/>
    </source>
</evidence>
<name>A0A1H9HZG7_FLAFI</name>
<sequence length="456" mass="52935">MKKAFTIVVTIVCFSVYSQQKSMSLTAEDVINNKLTNSLKIVEEKSIDIPIYKDTLVETRDYKEMFAELNRYKKEYDQWLKLKKSNEAFNADIKTIINNLETYSKSKEKYETTKPLIDEAQHLILKNKIYYHDRYGRTNNELIILSPNGKKPQKTRTLFDTPDYETPLERCLFYCKSIKKLEEPYKDLRVIRYQEFEKQLAATQQFETIRVPSNKTVMAKRLLRVDTAIIQESELIGTFTISESKYAVLLESEGHANNELIEVALLNPKATKTKNIGSEIFTNVVTGIKYFSGNTEIVQNIELQKKLVVEAQQTKRDLSKYGTVYYDKERETDMLKIQTGALKLSSYNPEDIAQFVSIYNSLYGRYSSVLNQMLAHISILKKYYTLHRVQGRNMSQTNINAWIKAVKSAVPIRTSMQGIIMNEHFGDFGFYPNLKYEGRHEDFDLYYNASLSILGL</sequence>
<keyword evidence="2" id="KW-1185">Reference proteome</keyword>
<proteinExistence type="predicted"/>
<dbReference type="RefSeq" id="WP_139174210.1">
    <property type="nucleotide sequence ID" value="NZ_CBCRVS010000012.1"/>
</dbReference>
<dbReference type="Proteomes" id="UP000183658">
    <property type="component" value="Unassembled WGS sequence"/>
</dbReference>
<protein>
    <submittedName>
        <fullName evidence="1">Uncharacterized protein</fullName>
    </submittedName>
</protein>
<dbReference type="AlphaFoldDB" id="A0A1H9HZG7"/>
<dbReference type="EMBL" id="FOFZ01000003">
    <property type="protein sequence ID" value="SEQ67741.1"/>
    <property type="molecule type" value="Genomic_DNA"/>
</dbReference>
<evidence type="ECO:0000313" key="1">
    <source>
        <dbReference type="EMBL" id="SEQ67741.1"/>
    </source>
</evidence>
<organism evidence="1 2">
    <name type="scientific">Flavobacterium frigoris</name>
    <dbReference type="NCBI Taxonomy" id="229204"/>
    <lineage>
        <taxon>Bacteria</taxon>
        <taxon>Pseudomonadati</taxon>
        <taxon>Bacteroidota</taxon>
        <taxon>Flavobacteriia</taxon>
        <taxon>Flavobacteriales</taxon>
        <taxon>Flavobacteriaceae</taxon>
        <taxon>Flavobacterium</taxon>
    </lineage>
</organism>
<reference evidence="2" key="1">
    <citation type="submission" date="2016-10" db="EMBL/GenBank/DDBJ databases">
        <authorList>
            <person name="Varghese N."/>
            <person name="Submissions S."/>
        </authorList>
    </citation>
    <scope>NUCLEOTIDE SEQUENCE [LARGE SCALE GENOMIC DNA]</scope>
    <source>
        <strain evidence="2">DSM 15719</strain>
    </source>
</reference>
<accession>A0A1H9HZG7</accession>